<dbReference type="Pfam" id="PF07411">
    <property type="entry name" value="DUF1508"/>
    <property type="match status" value="1"/>
</dbReference>
<name>A0A1W1H488_9GAMM</name>
<evidence type="ECO:0000259" key="2">
    <source>
        <dbReference type="Pfam" id="PF07411"/>
    </source>
</evidence>
<evidence type="ECO:0000256" key="1">
    <source>
        <dbReference type="ARBA" id="ARBA00007576"/>
    </source>
</evidence>
<reference evidence="4" key="1">
    <citation type="submission" date="2016-10" db="EMBL/GenBank/DDBJ databases">
        <authorList>
            <person name="Varghese N."/>
        </authorList>
    </citation>
    <scope>NUCLEOTIDE SEQUENCE [LARGE SCALE GENOMIC DNA]</scope>
    <source>
        <strain evidence="4">92MFCol6.1</strain>
    </source>
</reference>
<comment type="similarity">
    <text evidence="1">Belongs to the UPF0339 family. Duplicated subfamily.</text>
</comment>
<dbReference type="InterPro" id="IPR010879">
    <property type="entry name" value="DUF1508"/>
</dbReference>
<accession>A0A1W1H488</accession>
<evidence type="ECO:0000313" key="3">
    <source>
        <dbReference type="EMBL" id="SLM26412.1"/>
    </source>
</evidence>
<evidence type="ECO:0000313" key="4">
    <source>
        <dbReference type="Proteomes" id="UP000191133"/>
    </source>
</evidence>
<dbReference type="Gene3D" id="3.30.160.160">
    <property type="entry name" value="YegP-like"/>
    <property type="match status" value="1"/>
</dbReference>
<dbReference type="RefSeq" id="WP_080150815.1">
    <property type="nucleotide sequence ID" value="NZ_FWEU01000008.1"/>
</dbReference>
<dbReference type="SUPFAM" id="SSF160113">
    <property type="entry name" value="YegP-like"/>
    <property type="match status" value="1"/>
</dbReference>
<dbReference type="AlphaFoldDB" id="A0A1W1H488"/>
<sequence>MTGHPQQFVIYKDKAGEFRWQLYAQNSKLIADSGEGYKNRSDCIHGARLVSSIAAGALIWDKSTQQWVE</sequence>
<gene>
    <name evidence="3" type="ORF">SAMN04488690_4181</name>
</gene>
<dbReference type="EMBL" id="FWEU01000008">
    <property type="protein sequence ID" value="SLM26412.1"/>
    <property type="molecule type" value="Genomic_DNA"/>
</dbReference>
<protein>
    <submittedName>
        <fullName evidence="3">Uncharacterized conserved protein YegP, UPF0339 family</fullName>
    </submittedName>
</protein>
<proteinExistence type="inferred from homology"/>
<organism evidence="3 4">
    <name type="scientific">Stenotrophomonas indicatrix</name>
    <dbReference type="NCBI Taxonomy" id="2045451"/>
    <lineage>
        <taxon>Bacteria</taxon>
        <taxon>Pseudomonadati</taxon>
        <taxon>Pseudomonadota</taxon>
        <taxon>Gammaproteobacteria</taxon>
        <taxon>Lysobacterales</taxon>
        <taxon>Lysobacteraceae</taxon>
        <taxon>Stenotrophomonas</taxon>
    </lineage>
</organism>
<dbReference type="InterPro" id="IPR036913">
    <property type="entry name" value="YegP-like_sf"/>
</dbReference>
<dbReference type="Proteomes" id="UP000191133">
    <property type="component" value="Unassembled WGS sequence"/>
</dbReference>
<feature type="domain" description="DUF1508" evidence="2">
    <location>
        <begin position="13"/>
        <end position="59"/>
    </location>
</feature>